<evidence type="ECO:0000256" key="1">
    <source>
        <dbReference type="SAM" id="MobiDB-lite"/>
    </source>
</evidence>
<reference evidence="3" key="1">
    <citation type="journal article" date="2020" name="Stud. Mycol.">
        <title>101 Dothideomycetes genomes: a test case for predicting lifestyles and emergence of pathogens.</title>
        <authorList>
            <person name="Haridas S."/>
            <person name="Albert R."/>
            <person name="Binder M."/>
            <person name="Bloem J."/>
            <person name="Labutti K."/>
            <person name="Salamov A."/>
            <person name="Andreopoulos B."/>
            <person name="Baker S."/>
            <person name="Barry K."/>
            <person name="Bills G."/>
            <person name="Bluhm B."/>
            <person name="Cannon C."/>
            <person name="Castanera R."/>
            <person name="Culley D."/>
            <person name="Daum C."/>
            <person name="Ezra D."/>
            <person name="Gonzalez J."/>
            <person name="Henrissat B."/>
            <person name="Kuo A."/>
            <person name="Liang C."/>
            <person name="Lipzen A."/>
            <person name="Lutzoni F."/>
            <person name="Magnuson J."/>
            <person name="Mondo S."/>
            <person name="Nolan M."/>
            <person name="Ohm R."/>
            <person name="Pangilinan J."/>
            <person name="Park H.-J."/>
            <person name="Ramirez L."/>
            <person name="Alfaro M."/>
            <person name="Sun H."/>
            <person name="Tritt A."/>
            <person name="Yoshinaga Y."/>
            <person name="Zwiers L.-H."/>
            <person name="Turgeon B."/>
            <person name="Goodwin S."/>
            <person name="Spatafora J."/>
            <person name="Crous P."/>
            <person name="Grigoriev I."/>
        </authorList>
    </citation>
    <scope>NUCLEOTIDE SEQUENCE</scope>
    <source>
        <strain evidence="3">CBS 260.36</strain>
    </source>
</reference>
<keyword evidence="4" id="KW-1185">Reference proteome</keyword>
<evidence type="ECO:0000313" key="4">
    <source>
        <dbReference type="Proteomes" id="UP000799439"/>
    </source>
</evidence>
<dbReference type="OrthoDB" id="10682087at2759"/>
<feature type="compositionally biased region" description="Low complexity" evidence="1">
    <location>
        <begin position="285"/>
        <end position="310"/>
    </location>
</feature>
<gene>
    <name evidence="3" type="ORF">K461DRAFT_295669</name>
</gene>
<proteinExistence type="predicted"/>
<feature type="region of interest" description="Disordered" evidence="1">
    <location>
        <begin position="167"/>
        <end position="310"/>
    </location>
</feature>
<evidence type="ECO:0000313" key="3">
    <source>
        <dbReference type="EMBL" id="KAF2150384.1"/>
    </source>
</evidence>
<dbReference type="EMBL" id="ML996089">
    <property type="protein sequence ID" value="KAF2150384.1"/>
    <property type="molecule type" value="Genomic_DNA"/>
</dbReference>
<feature type="chain" id="PRO_5040308547" evidence="2">
    <location>
        <begin position="20"/>
        <end position="439"/>
    </location>
</feature>
<dbReference type="AlphaFoldDB" id="A0A9P4IWZ6"/>
<feature type="compositionally biased region" description="Low complexity" evidence="1">
    <location>
        <begin position="189"/>
        <end position="215"/>
    </location>
</feature>
<accession>A0A9P4IWZ6</accession>
<feature type="signal peptide" evidence="2">
    <location>
        <begin position="1"/>
        <end position="19"/>
    </location>
</feature>
<dbReference type="Proteomes" id="UP000799439">
    <property type="component" value="Unassembled WGS sequence"/>
</dbReference>
<evidence type="ECO:0000256" key="2">
    <source>
        <dbReference type="SAM" id="SignalP"/>
    </source>
</evidence>
<protein>
    <submittedName>
        <fullName evidence="3">Uncharacterized protein</fullName>
    </submittedName>
</protein>
<sequence>MARNVIAAGLVAIVGLVEAAPAPQLAAFPQHAQADQVCSATYKSWLPLSSLPAATAYCNTAFPLITPQCSTTITATSTIATVTSTETSIQYDDTVKYVQTGNPIHTTTITITNSQITTNTTITFPYVQTVAVCLQNTNANPNFFPSGIHVTSTSTKPAAVKAMVTEAATPADKSQKQAAGVPQPQGKVAATTTSKPQSKATTTSAKSSSHTPTTAGRAQGKAATTPSKPTTVSSHTSSHTTTPNKAASTIPAKPTTSPAKPSSSPSKHSSSTTPAKPTSTPPKPASTQAKITTTTAHTTTTTPTFAALPSKTASSLSSQLTALSSLSKKSLAAASTICGCIRSNPACSTSTTSTTERVTATYWAVTTVTSSKSYTIPVPNSGTTTKTSLHNLNPVFNTFYTYNTKYITTCSGLSNVSALPTAAGTMPPQANPSAGGMLG</sequence>
<organism evidence="3 4">
    <name type="scientific">Myriangium duriaei CBS 260.36</name>
    <dbReference type="NCBI Taxonomy" id="1168546"/>
    <lineage>
        <taxon>Eukaryota</taxon>
        <taxon>Fungi</taxon>
        <taxon>Dikarya</taxon>
        <taxon>Ascomycota</taxon>
        <taxon>Pezizomycotina</taxon>
        <taxon>Dothideomycetes</taxon>
        <taxon>Dothideomycetidae</taxon>
        <taxon>Myriangiales</taxon>
        <taxon>Myriangiaceae</taxon>
        <taxon>Myriangium</taxon>
    </lineage>
</organism>
<comment type="caution">
    <text evidence="3">The sequence shown here is derived from an EMBL/GenBank/DDBJ whole genome shotgun (WGS) entry which is preliminary data.</text>
</comment>
<name>A0A9P4IWZ6_9PEZI</name>
<feature type="compositionally biased region" description="Low complexity" evidence="1">
    <location>
        <begin position="224"/>
        <end position="278"/>
    </location>
</feature>
<keyword evidence="2" id="KW-0732">Signal</keyword>